<dbReference type="Pfam" id="PF10531">
    <property type="entry name" value="SLBB"/>
    <property type="match status" value="1"/>
</dbReference>
<keyword evidence="8" id="KW-0472">Membrane</keyword>
<feature type="binding site" evidence="8">
    <location>
        <position position="372"/>
    </location>
    <ligand>
        <name>[4Fe-4S] cluster</name>
        <dbReference type="ChEBI" id="CHEBI:49883"/>
        <label>2</label>
    </ligand>
</feature>
<comment type="function">
    <text evidence="8">Part of a membrane-bound complex that couples electron transfer with translocation of ions across the membrane.</text>
</comment>
<feature type="binding site" evidence="8">
    <location>
        <position position="411"/>
    </location>
    <ligand>
        <name>[4Fe-4S] cluster</name>
        <dbReference type="ChEBI" id="CHEBI:49883"/>
        <label>1</label>
    </ligand>
</feature>
<feature type="binding site" evidence="8">
    <location>
        <position position="407"/>
    </location>
    <ligand>
        <name>[4Fe-4S] cluster</name>
        <dbReference type="ChEBI" id="CHEBI:49883"/>
        <label>2</label>
    </ligand>
</feature>
<evidence type="ECO:0000256" key="4">
    <source>
        <dbReference type="ARBA" id="ARBA00022737"/>
    </source>
</evidence>
<keyword evidence="8" id="KW-1278">Translocase</keyword>
<name>A0A9D0Z2Y6_9FIRM</name>
<reference evidence="10" key="1">
    <citation type="submission" date="2020-10" db="EMBL/GenBank/DDBJ databases">
        <authorList>
            <person name="Gilroy R."/>
        </authorList>
    </citation>
    <scope>NUCLEOTIDE SEQUENCE</scope>
    <source>
        <strain evidence="10">13361</strain>
    </source>
</reference>
<reference evidence="10" key="2">
    <citation type="journal article" date="2021" name="PeerJ">
        <title>Extensive microbial diversity within the chicken gut microbiome revealed by metagenomics and culture.</title>
        <authorList>
            <person name="Gilroy R."/>
            <person name="Ravi A."/>
            <person name="Getino M."/>
            <person name="Pursley I."/>
            <person name="Horton D.L."/>
            <person name="Alikhan N.F."/>
            <person name="Baker D."/>
            <person name="Gharbi K."/>
            <person name="Hall N."/>
            <person name="Watson M."/>
            <person name="Adriaenssens E.M."/>
            <person name="Foster-Nyarko E."/>
            <person name="Jarju S."/>
            <person name="Secka A."/>
            <person name="Antonio M."/>
            <person name="Oren A."/>
            <person name="Chaudhuri R.R."/>
            <person name="La Ragione R."/>
            <person name="Hildebrand F."/>
            <person name="Pallen M.J."/>
        </authorList>
    </citation>
    <scope>NUCLEOTIDE SEQUENCE</scope>
    <source>
        <strain evidence="10">13361</strain>
    </source>
</reference>
<evidence type="ECO:0000256" key="1">
    <source>
        <dbReference type="ARBA" id="ARBA00022448"/>
    </source>
</evidence>
<dbReference type="Pfam" id="PF01512">
    <property type="entry name" value="Complex1_51K"/>
    <property type="match status" value="1"/>
</dbReference>
<dbReference type="Pfam" id="PF13375">
    <property type="entry name" value="RnfC_N"/>
    <property type="match status" value="1"/>
</dbReference>
<keyword evidence="3 8" id="KW-0479">Metal-binding</keyword>
<dbReference type="InterPro" id="IPR010208">
    <property type="entry name" value="Ion_transpt_RnfC/RsxC"/>
</dbReference>
<feature type="domain" description="4Fe-4S ferredoxin-type" evidence="9">
    <location>
        <begin position="354"/>
        <end position="382"/>
    </location>
</feature>
<dbReference type="InterPro" id="IPR017900">
    <property type="entry name" value="4Fe4S_Fe_S_CS"/>
</dbReference>
<dbReference type="InterPro" id="IPR019554">
    <property type="entry name" value="Soluble_ligand-bd"/>
</dbReference>
<comment type="subunit">
    <text evidence="8">The complex is composed of six subunits: RnfA, RnfB, RnfC, RnfD, RnfE and RnfG.</text>
</comment>
<evidence type="ECO:0000256" key="3">
    <source>
        <dbReference type="ARBA" id="ARBA00022723"/>
    </source>
</evidence>
<evidence type="ECO:0000313" key="11">
    <source>
        <dbReference type="Proteomes" id="UP000886796"/>
    </source>
</evidence>
<keyword evidence="7 8" id="KW-0411">Iron-sulfur</keyword>
<dbReference type="Gene3D" id="3.30.70.20">
    <property type="match status" value="1"/>
</dbReference>
<dbReference type="GO" id="GO:0022900">
    <property type="term" value="P:electron transport chain"/>
    <property type="evidence" value="ECO:0007669"/>
    <property type="project" value="UniProtKB-UniRule"/>
</dbReference>
<feature type="binding site" evidence="8">
    <location>
        <position position="365"/>
    </location>
    <ligand>
        <name>[4Fe-4S] cluster</name>
        <dbReference type="ChEBI" id="CHEBI:49883"/>
        <label>1</label>
    </ligand>
</feature>
<evidence type="ECO:0000259" key="9">
    <source>
        <dbReference type="PROSITE" id="PS51379"/>
    </source>
</evidence>
<keyword evidence="8" id="KW-1003">Cell membrane</keyword>
<dbReference type="InterPro" id="IPR017896">
    <property type="entry name" value="4Fe4S_Fe-S-bd"/>
</dbReference>
<feature type="binding site" evidence="8">
    <location>
        <position position="362"/>
    </location>
    <ligand>
        <name>[4Fe-4S] cluster</name>
        <dbReference type="ChEBI" id="CHEBI:49883"/>
        <label>1</label>
    </ligand>
</feature>
<dbReference type="EMBL" id="DVFK01000097">
    <property type="protein sequence ID" value="HIQ68267.1"/>
    <property type="molecule type" value="Genomic_DNA"/>
</dbReference>
<dbReference type="NCBIfam" id="NF003454">
    <property type="entry name" value="PRK05035.1"/>
    <property type="match status" value="1"/>
</dbReference>
<keyword evidence="6 8" id="KW-0408">Iron</keyword>
<keyword evidence="2 8" id="KW-0004">4Fe-4S</keyword>
<evidence type="ECO:0000256" key="2">
    <source>
        <dbReference type="ARBA" id="ARBA00022485"/>
    </source>
</evidence>
<dbReference type="SUPFAM" id="SSF46548">
    <property type="entry name" value="alpha-helical ferredoxin"/>
    <property type="match status" value="1"/>
</dbReference>
<dbReference type="EC" id="7.-.-.-" evidence="8"/>
<comment type="subcellular location">
    <subcellularLocation>
        <location evidence="8">Cell membrane</location>
        <topology evidence="8">Peripheral membrane protein</topology>
    </subcellularLocation>
</comment>
<evidence type="ECO:0000256" key="6">
    <source>
        <dbReference type="ARBA" id="ARBA00023004"/>
    </source>
</evidence>
<dbReference type="PANTHER" id="PTHR43034">
    <property type="entry name" value="ION-TRANSLOCATING OXIDOREDUCTASE COMPLEX SUBUNIT C"/>
    <property type="match status" value="1"/>
</dbReference>
<comment type="caution">
    <text evidence="10">The sequence shown here is derived from an EMBL/GenBank/DDBJ whole genome shotgun (WGS) entry which is preliminary data.</text>
</comment>
<keyword evidence="1 8" id="KW-0813">Transport</keyword>
<feature type="binding site" evidence="8">
    <location>
        <position position="368"/>
    </location>
    <ligand>
        <name>[4Fe-4S] cluster</name>
        <dbReference type="ChEBI" id="CHEBI:49883"/>
        <label>1</label>
    </ligand>
</feature>
<evidence type="ECO:0000313" key="10">
    <source>
        <dbReference type="EMBL" id="HIQ68267.1"/>
    </source>
</evidence>
<dbReference type="PROSITE" id="PS00198">
    <property type="entry name" value="4FE4S_FER_1"/>
    <property type="match status" value="2"/>
</dbReference>
<keyword evidence="4 8" id="KW-0677">Repeat</keyword>
<dbReference type="InterPro" id="IPR037225">
    <property type="entry name" value="Nuo51_FMN-bd_sf"/>
</dbReference>
<dbReference type="NCBIfam" id="TIGR01945">
    <property type="entry name" value="rnfC"/>
    <property type="match status" value="1"/>
</dbReference>
<dbReference type="GO" id="GO:0051539">
    <property type="term" value="F:4 iron, 4 sulfur cluster binding"/>
    <property type="evidence" value="ECO:0007669"/>
    <property type="project" value="UniProtKB-KW"/>
</dbReference>
<evidence type="ECO:0000256" key="8">
    <source>
        <dbReference type="HAMAP-Rule" id="MF_00461"/>
    </source>
</evidence>
<dbReference type="GO" id="GO:0005886">
    <property type="term" value="C:plasma membrane"/>
    <property type="evidence" value="ECO:0007669"/>
    <property type="project" value="UniProtKB-SubCell"/>
</dbReference>
<organism evidence="10 11">
    <name type="scientific">Candidatus Faecousia excrementigallinarum</name>
    <dbReference type="NCBI Taxonomy" id="2840806"/>
    <lineage>
        <taxon>Bacteria</taxon>
        <taxon>Bacillati</taxon>
        <taxon>Bacillota</taxon>
        <taxon>Clostridia</taxon>
        <taxon>Eubacteriales</taxon>
        <taxon>Oscillospiraceae</taxon>
        <taxon>Faecousia</taxon>
    </lineage>
</organism>
<dbReference type="Proteomes" id="UP000886796">
    <property type="component" value="Unassembled WGS sequence"/>
</dbReference>
<feature type="binding site" evidence="8">
    <location>
        <position position="401"/>
    </location>
    <ligand>
        <name>[4Fe-4S] cluster</name>
        <dbReference type="ChEBI" id="CHEBI:49883"/>
        <label>2</label>
    </ligand>
</feature>
<evidence type="ECO:0000256" key="7">
    <source>
        <dbReference type="ARBA" id="ARBA00023014"/>
    </source>
</evidence>
<comment type="cofactor">
    <cofactor evidence="8">
        <name>[4Fe-4S] cluster</name>
        <dbReference type="ChEBI" id="CHEBI:49883"/>
    </cofactor>
    <text evidence="8">Binds 2 [4Fe-4S] clusters per subunit.</text>
</comment>
<feature type="binding site" evidence="8">
    <location>
        <position position="404"/>
    </location>
    <ligand>
        <name>[4Fe-4S] cluster</name>
        <dbReference type="ChEBI" id="CHEBI:49883"/>
        <label>2</label>
    </ligand>
</feature>
<accession>A0A9D0Z2Y6</accession>
<dbReference type="Pfam" id="PF13237">
    <property type="entry name" value="Fer4_10"/>
    <property type="match status" value="1"/>
</dbReference>
<comment type="similarity">
    <text evidence="8">Belongs to the 4Fe4S bacterial-type ferredoxin family. RnfC subfamily.</text>
</comment>
<dbReference type="PANTHER" id="PTHR43034:SF2">
    <property type="entry name" value="ION-TRANSLOCATING OXIDOREDUCTASE COMPLEX SUBUNIT C"/>
    <property type="match status" value="1"/>
</dbReference>
<sequence length="434" mass="45907">MKKLFWGGIHPKGNKSLSRGTGLTPVPAPKEVVLPMFQHIGAACTPTVKVGDTVKLGQLVGDGEGLCAPVHASVSGKVIAIENRPHTSGREILSVVVANDGLDTPDGSLPPYADYRKLTPEEILHRIHAAGIVGMGGAAFPTDVKAFSALDKVDYVIINACECEPYITADDTLLCTWPKEVLTGVEILKFALSPTHAVIAIEDNKPEAIAAMESVCKGTEVEVRVLPTRYPQGAEKQLVCAVTGRQVPPGKLPAAAGCAVFNAATAYAVYQAVMEGKPLTQRILTVTGDGAKAPKNMLVRLGTTFLETIEAAGGMKESTCKVLSGGPMMGVAQGNLQAPVLKATNTILCLTDANTPAENPVCIRCGKCLTTCPMHLQPLYLYRAVNSGNLQELNRLNLMDCMECGCCSFGCPGKLPLVATFRKGKQMVKEAKKV</sequence>
<keyword evidence="5 8" id="KW-0249">Electron transport</keyword>
<gene>
    <name evidence="10" type="primary">rsxC</name>
    <name evidence="8" type="synonym">rnfC</name>
    <name evidence="10" type="ORF">IAB74_07150</name>
</gene>
<dbReference type="HAMAP" id="MF_00461">
    <property type="entry name" value="RsxC_RnfC"/>
    <property type="match status" value="1"/>
</dbReference>
<dbReference type="PROSITE" id="PS51379">
    <property type="entry name" value="4FE4S_FER_2"/>
    <property type="match status" value="1"/>
</dbReference>
<dbReference type="GO" id="GO:0046872">
    <property type="term" value="F:metal ion binding"/>
    <property type="evidence" value="ECO:0007669"/>
    <property type="project" value="UniProtKB-KW"/>
</dbReference>
<evidence type="ECO:0000256" key="5">
    <source>
        <dbReference type="ARBA" id="ARBA00022982"/>
    </source>
</evidence>
<protein>
    <recommendedName>
        <fullName evidence="8">Ion-translocating oxidoreductase complex subunit C</fullName>
        <ecNumber evidence="8">7.-.-.-</ecNumber>
    </recommendedName>
    <alternativeName>
        <fullName evidence="8">Rnf electron transport complex subunit C</fullName>
    </alternativeName>
</protein>
<dbReference type="SUPFAM" id="SSF142019">
    <property type="entry name" value="Nqo1 FMN-binding domain-like"/>
    <property type="match status" value="1"/>
</dbReference>
<dbReference type="InterPro" id="IPR026902">
    <property type="entry name" value="RnfC_N"/>
</dbReference>
<dbReference type="GO" id="GO:0009055">
    <property type="term" value="F:electron transfer activity"/>
    <property type="evidence" value="ECO:0007669"/>
    <property type="project" value="InterPro"/>
</dbReference>
<dbReference type="Gene3D" id="3.40.50.11540">
    <property type="entry name" value="NADH-ubiquinone oxidoreductase 51kDa subunit"/>
    <property type="match status" value="1"/>
</dbReference>
<dbReference type="InterPro" id="IPR011538">
    <property type="entry name" value="Nuo51_FMN-bd"/>
</dbReference>
<proteinExistence type="inferred from homology"/>
<dbReference type="AlphaFoldDB" id="A0A9D0Z2Y6"/>